<evidence type="ECO:0000313" key="3">
    <source>
        <dbReference type="Proteomes" id="UP001359559"/>
    </source>
</evidence>
<gene>
    <name evidence="2" type="ORF">RJT34_18801</name>
</gene>
<name>A0AAN9JBG3_CLITE</name>
<accession>A0AAN9JBG3</accession>
<evidence type="ECO:0000313" key="2">
    <source>
        <dbReference type="EMBL" id="KAK7295887.1"/>
    </source>
</evidence>
<dbReference type="AlphaFoldDB" id="A0AAN9JBG3"/>
<keyword evidence="3" id="KW-1185">Reference proteome</keyword>
<sequence length="85" mass="9715">MYLYYTTKIYLFLSSSLGFTISTVEPRPASSPLFANSFTHSFVHAPILSLFVSLYFFLLFKISITRLLTWFFLQLLAPKGASFVS</sequence>
<keyword evidence="1" id="KW-0812">Transmembrane</keyword>
<feature type="transmembrane region" description="Helical" evidence="1">
    <location>
        <begin position="42"/>
        <end position="60"/>
    </location>
</feature>
<dbReference type="Proteomes" id="UP001359559">
    <property type="component" value="Unassembled WGS sequence"/>
</dbReference>
<evidence type="ECO:0000256" key="1">
    <source>
        <dbReference type="SAM" id="Phobius"/>
    </source>
</evidence>
<keyword evidence="1" id="KW-1133">Transmembrane helix</keyword>
<proteinExistence type="predicted"/>
<reference evidence="2 3" key="1">
    <citation type="submission" date="2024-01" db="EMBL/GenBank/DDBJ databases">
        <title>The genomes of 5 underutilized Papilionoideae crops provide insights into root nodulation and disease resistance.</title>
        <authorList>
            <person name="Yuan L."/>
        </authorList>
    </citation>
    <scope>NUCLEOTIDE SEQUENCE [LARGE SCALE GENOMIC DNA]</scope>
    <source>
        <strain evidence="2">LY-2023</strain>
        <tissue evidence="2">Leaf</tissue>
    </source>
</reference>
<protein>
    <submittedName>
        <fullName evidence="2">Uncharacterized protein</fullName>
    </submittedName>
</protein>
<comment type="caution">
    <text evidence="2">The sequence shown here is derived from an EMBL/GenBank/DDBJ whole genome shotgun (WGS) entry which is preliminary data.</text>
</comment>
<keyword evidence="1" id="KW-0472">Membrane</keyword>
<organism evidence="2 3">
    <name type="scientific">Clitoria ternatea</name>
    <name type="common">Butterfly pea</name>
    <dbReference type="NCBI Taxonomy" id="43366"/>
    <lineage>
        <taxon>Eukaryota</taxon>
        <taxon>Viridiplantae</taxon>
        <taxon>Streptophyta</taxon>
        <taxon>Embryophyta</taxon>
        <taxon>Tracheophyta</taxon>
        <taxon>Spermatophyta</taxon>
        <taxon>Magnoliopsida</taxon>
        <taxon>eudicotyledons</taxon>
        <taxon>Gunneridae</taxon>
        <taxon>Pentapetalae</taxon>
        <taxon>rosids</taxon>
        <taxon>fabids</taxon>
        <taxon>Fabales</taxon>
        <taxon>Fabaceae</taxon>
        <taxon>Papilionoideae</taxon>
        <taxon>50 kb inversion clade</taxon>
        <taxon>NPAAA clade</taxon>
        <taxon>indigoferoid/millettioid clade</taxon>
        <taxon>Phaseoleae</taxon>
        <taxon>Clitoria</taxon>
    </lineage>
</organism>
<dbReference type="EMBL" id="JAYKXN010000004">
    <property type="protein sequence ID" value="KAK7295887.1"/>
    <property type="molecule type" value="Genomic_DNA"/>
</dbReference>